<dbReference type="EMBL" id="BPLQ01009917">
    <property type="protein sequence ID" value="GIY47332.1"/>
    <property type="molecule type" value="Genomic_DNA"/>
</dbReference>
<accession>A0AAV4TPU6</accession>
<reference evidence="1 2" key="1">
    <citation type="submission" date="2021-06" db="EMBL/GenBank/DDBJ databases">
        <title>Caerostris darwini draft genome.</title>
        <authorList>
            <person name="Kono N."/>
            <person name="Arakawa K."/>
        </authorList>
    </citation>
    <scope>NUCLEOTIDE SEQUENCE [LARGE SCALE GENOMIC DNA]</scope>
</reference>
<name>A0AAV4TPU6_9ARAC</name>
<comment type="caution">
    <text evidence="1">The sequence shown here is derived from an EMBL/GenBank/DDBJ whole genome shotgun (WGS) entry which is preliminary data.</text>
</comment>
<gene>
    <name evidence="1" type="ORF">CDAR_501711</name>
</gene>
<sequence length="99" mass="11576">MHGVWHTHGNNTLQKTTFLIRRRFKTWNTYSRGPTRSSGLFNLLVDVIQWRLSLSKTLLCRNHGGLRRMDISNYCFIMSHLGVISCDRPSLARSREIDE</sequence>
<organism evidence="1 2">
    <name type="scientific">Caerostris darwini</name>
    <dbReference type="NCBI Taxonomy" id="1538125"/>
    <lineage>
        <taxon>Eukaryota</taxon>
        <taxon>Metazoa</taxon>
        <taxon>Ecdysozoa</taxon>
        <taxon>Arthropoda</taxon>
        <taxon>Chelicerata</taxon>
        <taxon>Arachnida</taxon>
        <taxon>Araneae</taxon>
        <taxon>Araneomorphae</taxon>
        <taxon>Entelegynae</taxon>
        <taxon>Araneoidea</taxon>
        <taxon>Araneidae</taxon>
        <taxon>Caerostris</taxon>
    </lineage>
</organism>
<proteinExistence type="predicted"/>
<keyword evidence="2" id="KW-1185">Reference proteome</keyword>
<evidence type="ECO:0000313" key="1">
    <source>
        <dbReference type="EMBL" id="GIY47332.1"/>
    </source>
</evidence>
<protein>
    <submittedName>
        <fullName evidence="1">Uncharacterized protein</fullName>
    </submittedName>
</protein>
<dbReference type="Proteomes" id="UP001054837">
    <property type="component" value="Unassembled WGS sequence"/>
</dbReference>
<evidence type="ECO:0000313" key="2">
    <source>
        <dbReference type="Proteomes" id="UP001054837"/>
    </source>
</evidence>
<dbReference type="AlphaFoldDB" id="A0AAV4TPU6"/>